<feature type="compositionally biased region" description="Polar residues" evidence="1">
    <location>
        <begin position="140"/>
        <end position="152"/>
    </location>
</feature>
<reference evidence="2 3" key="1">
    <citation type="submission" date="2020-10" db="EMBL/GenBank/DDBJ databases">
        <authorList>
            <person name="Castelo-Branco R."/>
            <person name="Eusebio N."/>
            <person name="Adriana R."/>
            <person name="Vieira A."/>
            <person name="Brugerolle De Fraissinette N."/>
            <person name="Rezende De Castro R."/>
            <person name="Schneider M.P."/>
            <person name="Vasconcelos V."/>
            <person name="Leao P.N."/>
        </authorList>
    </citation>
    <scope>NUCLEOTIDE SEQUENCE [LARGE SCALE GENOMIC DNA]</scope>
    <source>
        <strain evidence="2 3">LEGE 06123</strain>
    </source>
</reference>
<evidence type="ECO:0000313" key="3">
    <source>
        <dbReference type="Proteomes" id="UP000651156"/>
    </source>
</evidence>
<dbReference type="GO" id="GO:0016740">
    <property type="term" value="F:transferase activity"/>
    <property type="evidence" value="ECO:0007669"/>
    <property type="project" value="UniProtKB-KW"/>
</dbReference>
<keyword evidence="3" id="KW-1185">Reference proteome</keyword>
<proteinExistence type="predicted"/>
<evidence type="ECO:0000313" key="2">
    <source>
        <dbReference type="EMBL" id="MBE9192725.1"/>
    </source>
</evidence>
<dbReference type="EMBL" id="JADEWN010000063">
    <property type="protein sequence ID" value="MBE9192725.1"/>
    <property type="molecule type" value="Genomic_DNA"/>
</dbReference>
<dbReference type="InterPro" id="IPR011004">
    <property type="entry name" value="Trimer_LpxA-like_sf"/>
</dbReference>
<gene>
    <name evidence="2" type="ORF">IQ230_20695</name>
</gene>
<evidence type="ECO:0000256" key="1">
    <source>
        <dbReference type="SAM" id="MobiDB-lite"/>
    </source>
</evidence>
<dbReference type="Gene3D" id="2.160.10.10">
    <property type="entry name" value="Hexapeptide repeat proteins"/>
    <property type="match status" value="1"/>
</dbReference>
<organism evidence="2 3">
    <name type="scientific">Gloeocapsopsis crepidinum LEGE 06123</name>
    <dbReference type="NCBI Taxonomy" id="588587"/>
    <lineage>
        <taxon>Bacteria</taxon>
        <taxon>Bacillati</taxon>
        <taxon>Cyanobacteriota</taxon>
        <taxon>Cyanophyceae</taxon>
        <taxon>Oscillatoriophycideae</taxon>
        <taxon>Chroococcales</taxon>
        <taxon>Chroococcaceae</taxon>
        <taxon>Gloeocapsopsis</taxon>
    </lineage>
</organism>
<keyword evidence="2" id="KW-0808">Transferase</keyword>
<sequence>MYVPPLRPPNYDDTYISGEVTIDPSAAIAPGVLLQASPNCQIIIGAGVCIGMGSILHAYEGILEIETGANLGSGVLILGKGKIGANACIGSTATILSSSIEPQQVVLPGSLIGDKSRVVVAHTSVAGIDTINETASLSLEETNGDNSPLMNNSPPSTPEPPEPEPSETTPLQQPTGQKVYGQAQLNRMLSTMFPYRQALNRPLQDGQSPSDQP</sequence>
<feature type="region of interest" description="Disordered" evidence="1">
    <location>
        <begin position="140"/>
        <end position="180"/>
    </location>
</feature>
<comment type="caution">
    <text evidence="2">The sequence shown here is derived from an EMBL/GenBank/DDBJ whole genome shotgun (WGS) entry which is preliminary data.</text>
</comment>
<accession>A0ABR9UXK7</accession>
<name>A0ABR9UXK7_9CHRO</name>
<dbReference type="SUPFAM" id="SSF51161">
    <property type="entry name" value="Trimeric LpxA-like enzymes"/>
    <property type="match status" value="1"/>
</dbReference>
<protein>
    <submittedName>
        <fullName evidence="2">Transferase</fullName>
    </submittedName>
</protein>
<dbReference type="Proteomes" id="UP000651156">
    <property type="component" value="Unassembled WGS sequence"/>
</dbReference>